<evidence type="ECO:0008006" key="4">
    <source>
        <dbReference type="Google" id="ProtNLM"/>
    </source>
</evidence>
<evidence type="ECO:0000256" key="1">
    <source>
        <dbReference type="SAM" id="Phobius"/>
    </source>
</evidence>
<name>A0ABV9KCN0_9RHOB</name>
<proteinExistence type="predicted"/>
<feature type="transmembrane region" description="Helical" evidence="1">
    <location>
        <begin position="100"/>
        <end position="123"/>
    </location>
</feature>
<keyword evidence="1" id="KW-0812">Transmembrane</keyword>
<sequence length="176" mass="18801">MTGMARFGVFLGLMAIAVLAAAAFGALHNQVSYTVGPDYFHAFKFRQFTIPREMAPRLGAMEVGILASWWMGVLMGLPPLVLGLFTLRPTGRYWRAGLRAIALAVGVTVLTALAGLLFGLVVVTPETAAQVALPVETQDPVGFLRAGVMHDASYLGGVLGMLAAVWLIWRSGRTGR</sequence>
<dbReference type="RefSeq" id="WP_380716081.1">
    <property type="nucleotide sequence ID" value="NZ_JBHSGI010000002.1"/>
</dbReference>
<reference evidence="3" key="1">
    <citation type="journal article" date="2019" name="Int. J. Syst. Evol. Microbiol.">
        <title>The Global Catalogue of Microorganisms (GCM) 10K type strain sequencing project: providing services to taxonomists for standard genome sequencing and annotation.</title>
        <authorList>
            <consortium name="The Broad Institute Genomics Platform"/>
            <consortium name="The Broad Institute Genome Sequencing Center for Infectious Disease"/>
            <person name="Wu L."/>
            <person name="Ma J."/>
        </authorList>
    </citation>
    <scope>NUCLEOTIDE SEQUENCE [LARGE SCALE GENOMIC DNA]</scope>
    <source>
        <strain evidence="3">CGMCC 4.7283</strain>
    </source>
</reference>
<accession>A0ABV9KCN0</accession>
<feature type="transmembrane region" description="Helical" evidence="1">
    <location>
        <begin position="152"/>
        <end position="169"/>
    </location>
</feature>
<protein>
    <recommendedName>
        <fullName evidence="4">DUF1772 domain-containing protein</fullName>
    </recommendedName>
</protein>
<comment type="caution">
    <text evidence="2">The sequence shown here is derived from an EMBL/GenBank/DDBJ whole genome shotgun (WGS) entry which is preliminary data.</text>
</comment>
<keyword evidence="1" id="KW-1133">Transmembrane helix</keyword>
<gene>
    <name evidence="2" type="ORF">ACFO5X_04720</name>
</gene>
<evidence type="ECO:0000313" key="2">
    <source>
        <dbReference type="EMBL" id="MFC4667847.1"/>
    </source>
</evidence>
<dbReference type="Proteomes" id="UP001595973">
    <property type="component" value="Unassembled WGS sequence"/>
</dbReference>
<feature type="transmembrane region" description="Helical" evidence="1">
    <location>
        <begin position="67"/>
        <end position="88"/>
    </location>
</feature>
<organism evidence="2 3">
    <name type="scientific">Seohaeicola nanhaiensis</name>
    <dbReference type="NCBI Taxonomy" id="1387282"/>
    <lineage>
        <taxon>Bacteria</taxon>
        <taxon>Pseudomonadati</taxon>
        <taxon>Pseudomonadota</taxon>
        <taxon>Alphaproteobacteria</taxon>
        <taxon>Rhodobacterales</taxon>
        <taxon>Roseobacteraceae</taxon>
        <taxon>Seohaeicola</taxon>
    </lineage>
</organism>
<evidence type="ECO:0000313" key="3">
    <source>
        <dbReference type="Proteomes" id="UP001595973"/>
    </source>
</evidence>
<dbReference type="EMBL" id="JBHSGI010000002">
    <property type="protein sequence ID" value="MFC4667847.1"/>
    <property type="molecule type" value="Genomic_DNA"/>
</dbReference>
<keyword evidence="1" id="KW-0472">Membrane</keyword>
<keyword evidence="3" id="KW-1185">Reference proteome</keyword>